<evidence type="ECO:0000313" key="1">
    <source>
        <dbReference type="EMBL" id="UVI27977.1"/>
    </source>
</evidence>
<keyword evidence="2" id="KW-1185">Reference proteome</keyword>
<dbReference type="Gene3D" id="2.60.120.620">
    <property type="entry name" value="q2cbj1_9rhob like domain"/>
    <property type="match status" value="1"/>
</dbReference>
<dbReference type="InterPro" id="IPR008775">
    <property type="entry name" value="Phytyl_CoA_dOase-like"/>
</dbReference>
<dbReference type="Proteomes" id="UP001057877">
    <property type="component" value="Chromosome"/>
</dbReference>
<dbReference type="Pfam" id="PF05721">
    <property type="entry name" value="PhyH"/>
    <property type="match status" value="1"/>
</dbReference>
<dbReference type="PANTHER" id="PTHR20883">
    <property type="entry name" value="PHYTANOYL-COA DIOXYGENASE DOMAIN CONTAINING 1"/>
    <property type="match status" value="1"/>
</dbReference>
<keyword evidence="1" id="KW-0560">Oxidoreductase</keyword>
<protein>
    <submittedName>
        <fullName evidence="1">Phytanoyl-CoA dioxygenase family protein</fullName>
    </submittedName>
</protein>
<evidence type="ECO:0000313" key="2">
    <source>
        <dbReference type="Proteomes" id="UP001057877"/>
    </source>
</evidence>
<accession>A0ABY5S288</accession>
<keyword evidence="1" id="KW-0223">Dioxygenase</keyword>
<reference evidence="1" key="1">
    <citation type="submission" date="2022-01" db="EMBL/GenBank/DDBJ databases">
        <title>Paenibacillus spongiae sp. nov., isolated from marine sponge.</title>
        <authorList>
            <person name="Li Z."/>
            <person name="Zhang M."/>
        </authorList>
    </citation>
    <scope>NUCLEOTIDE SEQUENCE</scope>
    <source>
        <strain evidence="1">PHS-Z3</strain>
    </source>
</reference>
<dbReference type="RefSeq" id="WP_258384065.1">
    <property type="nucleotide sequence ID" value="NZ_CP091430.1"/>
</dbReference>
<sequence length="326" mass="36594">MPYMPQVVTRPDRYRVHADQYAHYQREGYLVVPSLLNQTDVETLRDWADGLYNGQIPVGGHDPYDPEMSAAEKSARVTRIHMLHRNQPVAEWGLLHPRLLDVLEALIGPDVLALQSMLFFNPPGMGGQGWHQDAYYITTYPETLIGAWIALEDVDIENGCLWVAPGSSNEPVYPDAEPFQSVHATEAFDSLPPARNASSLDDEANSLSKVAARYPEIIPVPMKAGDVLFFHSHLLHRSYPNKTKDRFRRAYVCHYCNARSWVPWNHGESYEGDSGNYLHILARGQTHLPYAAPAFGTKVDLPVIDPGKPAAGKRMMAMPDGQMMEM</sequence>
<dbReference type="PANTHER" id="PTHR20883:SF48">
    <property type="entry name" value="ECTOINE DIOXYGENASE"/>
    <property type="match status" value="1"/>
</dbReference>
<name>A0ABY5S288_9BACL</name>
<dbReference type="GO" id="GO:0051213">
    <property type="term" value="F:dioxygenase activity"/>
    <property type="evidence" value="ECO:0007669"/>
    <property type="project" value="UniProtKB-KW"/>
</dbReference>
<gene>
    <name evidence="1" type="ORF">L1F29_21285</name>
</gene>
<organism evidence="1 2">
    <name type="scientific">Paenibacillus spongiae</name>
    <dbReference type="NCBI Taxonomy" id="2909671"/>
    <lineage>
        <taxon>Bacteria</taxon>
        <taxon>Bacillati</taxon>
        <taxon>Bacillota</taxon>
        <taxon>Bacilli</taxon>
        <taxon>Bacillales</taxon>
        <taxon>Paenibacillaceae</taxon>
        <taxon>Paenibacillus</taxon>
    </lineage>
</organism>
<dbReference type="EMBL" id="CP091430">
    <property type="protein sequence ID" value="UVI27977.1"/>
    <property type="molecule type" value="Genomic_DNA"/>
</dbReference>
<proteinExistence type="predicted"/>
<dbReference type="SUPFAM" id="SSF51197">
    <property type="entry name" value="Clavaminate synthase-like"/>
    <property type="match status" value="1"/>
</dbReference>